<keyword evidence="2" id="KW-0175">Coiled coil</keyword>
<comment type="caution">
    <text evidence="6">The sequence shown here is derived from an EMBL/GenBank/DDBJ whole genome shotgun (WGS) entry which is preliminary data.</text>
</comment>
<accession>A0ABW4S6P6</accession>
<reference evidence="7" key="1">
    <citation type="journal article" date="2019" name="Int. J. Syst. Evol. Microbiol.">
        <title>The Global Catalogue of Microorganisms (GCM) 10K type strain sequencing project: providing services to taxonomists for standard genome sequencing and annotation.</title>
        <authorList>
            <consortium name="The Broad Institute Genomics Platform"/>
            <consortium name="The Broad Institute Genome Sequencing Center for Infectious Disease"/>
            <person name="Wu L."/>
            <person name="Ma J."/>
        </authorList>
    </citation>
    <scope>NUCLEOTIDE SEQUENCE [LARGE SCALE GENOMIC DNA]</scope>
    <source>
        <strain evidence="7">CGMCC 4.7242</strain>
    </source>
</reference>
<dbReference type="InterPro" id="IPR011055">
    <property type="entry name" value="Dup_hybrid_motif"/>
</dbReference>
<dbReference type="Pfam" id="PF01551">
    <property type="entry name" value="Peptidase_M23"/>
    <property type="match status" value="1"/>
</dbReference>
<dbReference type="SUPFAM" id="SSF51261">
    <property type="entry name" value="Duplicated hybrid motif"/>
    <property type="match status" value="1"/>
</dbReference>
<feature type="transmembrane region" description="Helical" evidence="3">
    <location>
        <begin position="41"/>
        <end position="63"/>
    </location>
</feature>
<dbReference type="InterPro" id="IPR016047">
    <property type="entry name" value="M23ase_b-sheet_dom"/>
</dbReference>
<evidence type="ECO:0000256" key="1">
    <source>
        <dbReference type="ARBA" id="ARBA00022729"/>
    </source>
</evidence>
<keyword evidence="3" id="KW-0472">Membrane</keyword>
<dbReference type="PANTHER" id="PTHR21666">
    <property type="entry name" value="PEPTIDASE-RELATED"/>
    <property type="match status" value="1"/>
</dbReference>
<proteinExistence type="predicted"/>
<dbReference type="Gene3D" id="2.70.70.10">
    <property type="entry name" value="Glucose Permease (Domain IIA)"/>
    <property type="match status" value="1"/>
</dbReference>
<dbReference type="EMBL" id="JBHUGH010000006">
    <property type="protein sequence ID" value="MFD1912469.1"/>
    <property type="molecule type" value="Genomic_DNA"/>
</dbReference>
<evidence type="ECO:0000313" key="6">
    <source>
        <dbReference type="EMBL" id="MFD1912469.1"/>
    </source>
</evidence>
<evidence type="ECO:0000256" key="2">
    <source>
        <dbReference type="SAM" id="Coils"/>
    </source>
</evidence>
<dbReference type="CDD" id="cd12797">
    <property type="entry name" value="M23_peptidase"/>
    <property type="match status" value="1"/>
</dbReference>
<evidence type="ECO:0000259" key="4">
    <source>
        <dbReference type="Pfam" id="PF01551"/>
    </source>
</evidence>
<organism evidence="6 7">
    <name type="scientific">Halodurantibacterium flavum</name>
    <dbReference type="NCBI Taxonomy" id="1382802"/>
    <lineage>
        <taxon>Bacteria</taxon>
        <taxon>Pseudomonadati</taxon>
        <taxon>Pseudomonadota</taxon>
        <taxon>Alphaproteobacteria</taxon>
        <taxon>Rhodobacterales</taxon>
        <taxon>Paracoccaceae</taxon>
        <taxon>Halodurantibacterium</taxon>
    </lineage>
</organism>
<keyword evidence="3" id="KW-0812">Transmembrane</keyword>
<sequence>MKTRIANRLNASLERWFPERRLFLRSDTETRFIRLRPLTQIGVLAGSTAVVGWAIVASAVLMMDSIGSGNYRDQAKREQAVYETRLNSLSGERDRRAAEAVQAQERFAIAMGQISDMQSALLASEDRARELETGLEVVQRTLQRTIRERDEAREEAQTLTVALAEETGSARTDASRIRDMEETLDFLAAALGDTAGERDAIAQFAVQARNETEMIALEKRLLEERNDMIFSRLEEAVTVSMEPLDRMFRAAGLSTDSLLQQVRSGYTGPEALTPLSVSTRGTADFDTDTDEERANSILTGLEEMNLYRMAAQKAPFANPVSSSVRFTSGFGMRRDPKNGSRRMHAGIDYAGPSGTNILSTADGVVIEAGWNSGGYGNMVRIRHAFGIETLYAHMRRVHVTVGQRVSRGEHIGDMGSTGRSTGTHLHYEVHVGGSVVDPMNYIRAARNVF</sequence>
<dbReference type="Proteomes" id="UP001597353">
    <property type="component" value="Unassembled WGS sequence"/>
</dbReference>
<keyword evidence="1" id="KW-0732">Signal</keyword>
<evidence type="ECO:0000313" key="7">
    <source>
        <dbReference type="Proteomes" id="UP001597353"/>
    </source>
</evidence>
<dbReference type="InterPro" id="IPR045974">
    <property type="entry name" value="DUF5930"/>
</dbReference>
<dbReference type="Pfam" id="PF19353">
    <property type="entry name" value="DUF5930"/>
    <property type="match status" value="1"/>
</dbReference>
<feature type="coiled-coil region" evidence="2">
    <location>
        <begin position="128"/>
        <end position="162"/>
    </location>
</feature>
<evidence type="ECO:0000256" key="3">
    <source>
        <dbReference type="SAM" id="Phobius"/>
    </source>
</evidence>
<protein>
    <submittedName>
        <fullName evidence="6">DUF5930 domain-containing protein</fullName>
    </submittedName>
</protein>
<dbReference type="InterPro" id="IPR050570">
    <property type="entry name" value="Cell_wall_metabolism_enzyme"/>
</dbReference>
<feature type="domain" description="M23ase beta-sheet core" evidence="4">
    <location>
        <begin position="342"/>
        <end position="438"/>
    </location>
</feature>
<feature type="domain" description="DUF5930" evidence="5">
    <location>
        <begin position="1"/>
        <end position="325"/>
    </location>
</feature>
<evidence type="ECO:0000259" key="5">
    <source>
        <dbReference type="Pfam" id="PF19353"/>
    </source>
</evidence>
<gene>
    <name evidence="6" type="ORF">ACFSGJ_09600</name>
</gene>
<dbReference type="PANTHER" id="PTHR21666:SF289">
    <property type="entry name" value="L-ALA--D-GLU ENDOPEPTIDASE"/>
    <property type="match status" value="1"/>
</dbReference>
<dbReference type="RefSeq" id="WP_390261099.1">
    <property type="nucleotide sequence ID" value="NZ_JBHUGH010000006.1"/>
</dbReference>
<name>A0ABW4S6P6_9RHOB</name>
<keyword evidence="7" id="KW-1185">Reference proteome</keyword>
<keyword evidence="3" id="KW-1133">Transmembrane helix</keyword>